<dbReference type="Proteomes" id="UP000465601">
    <property type="component" value="Unassembled WGS sequence"/>
</dbReference>
<feature type="transmembrane region" description="Helical" evidence="1">
    <location>
        <begin position="7"/>
        <end position="29"/>
    </location>
</feature>
<evidence type="ECO:0000313" key="3">
    <source>
        <dbReference type="Proteomes" id="UP000465601"/>
    </source>
</evidence>
<evidence type="ECO:0000256" key="1">
    <source>
        <dbReference type="SAM" id="Phobius"/>
    </source>
</evidence>
<dbReference type="RefSeq" id="WP_151864843.1">
    <property type="nucleotide sequence ID" value="NZ_WBZB01000010.1"/>
</dbReference>
<proteinExistence type="predicted"/>
<accession>A0A833HQR6</accession>
<evidence type="ECO:0000313" key="2">
    <source>
        <dbReference type="EMBL" id="KAB3532206.1"/>
    </source>
</evidence>
<reference evidence="2 3" key="1">
    <citation type="submission" date="2019-10" db="EMBL/GenBank/DDBJ databases">
        <title>Alkaliphilus serpentinus sp. nov. and Alkaliphilus pronyensis sp. nov., two novel anaerobic alkaliphilic species isolated from the serpentinized-hosted hydrothermal field of the Prony Bay (New Caledonia).</title>
        <authorList>
            <person name="Postec A."/>
        </authorList>
    </citation>
    <scope>NUCLEOTIDE SEQUENCE [LARGE SCALE GENOMIC DNA]</scope>
    <source>
        <strain evidence="2 3">LacT</strain>
    </source>
</reference>
<protein>
    <recommendedName>
        <fullName evidence="4">PQQ-like domain-containing protein</fullName>
    </recommendedName>
</protein>
<keyword evidence="1" id="KW-0812">Transmembrane</keyword>
<dbReference type="OrthoDB" id="1950859at2"/>
<name>A0A833HQR6_9FIRM</name>
<dbReference type="EMBL" id="WBZB01000010">
    <property type="protein sequence ID" value="KAB3532206.1"/>
    <property type="molecule type" value="Genomic_DNA"/>
</dbReference>
<dbReference type="InterPro" id="IPR043765">
    <property type="entry name" value="DUF5711"/>
</dbReference>
<gene>
    <name evidence="2" type="ORF">F8153_02835</name>
</gene>
<keyword evidence="3" id="KW-1185">Reference proteome</keyword>
<keyword evidence="1" id="KW-0472">Membrane</keyword>
<comment type="caution">
    <text evidence="2">The sequence shown here is derived from an EMBL/GenBank/DDBJ whole genome shotgun (WGS) entry which is preliminary data.</text>
</comment>
<organism evidence="2 3">
    <name type="scientific">Alkaliphilus serpentinus</name>
    <dbReference type="NCBI Taxonomy" id="1482731"/>
    <lineage>
        <taxon>Bacteria</taxon>
        <taxon>Bacillati</taxon>
        <taxon>Bacillota</taxon>
        <taxon>Clostridia</taxon>
        <taxon>Peptostreptococcales</taxon>
        <taxon>Natronincolaceae</taxon>
        <taxon>Alkaliphilus</taxon>
    </lineage>
</organism>
<keyword evidence="1" id="KW-1133">Transmembrane helix</keyword>
<sequence>MEIKKRIVYILLVLILIFLLANPMSINYFKGKIKAEALDIYLLKEIELPHSSHIQYKKLNDGIAKYWDGVLFYYNYKGELIWSLHIGAINPLITNNNQSIYIYDQNNNQLTRIEKDGNVVYKVVIEKKVKSFDVNNENLVVLQHNAEGGLLVKSVTLLNEAGKKISEILIREGDILSTLNSKKLNELLIQIIAVKGGSLESHLITYNYNGDVISFNQVDEIILNMFYDKKGSLVLVQENKVTSYIDKEEKWSASIRNVKLVETFNDEILVLYGGNDINSGIIQGRNSLGIIIYKTNGKLIREIKPKEKVKGLDVIEDKVLYYGERSIYVEGFNEEKILEHLYSSDIERAYLFPNNHLVIVTKERLTFTKLQ</sequence>
<dbReference type="Pfam" id="PF18975">
    <property type="entry name" value="DUF5711"/>
    <property type="match status" value="1"/>
</dbReference>
<dbReference type="AlphaFoldDB" id="A0A833HQR6"/>
<evidence type="ECO:0008006" key="4">
    <source>
        <dbReference type="Google" id="ProtNLM"/>
    </source>
</evidence>